<evidence type="ECO:0000313" key="2">
    <source>
        <dbReference type="EMBL" id="TNN25822.1"/>
    </source>
</evidence>
<reference evidence="2 3" key="1">
    <citation type="submission" date="2019-03" db="EMBL/GenBank/DDBJ databases">
        <title>First draft genome of Liparis tanakae, snailfish: a comprehensive survey of snailfish specific genes.</title>
        <authorList>
            <person name="Kim W."/>
            <person name="Song I."/>
            <person name="Jeong J.-H."/>
            <person name="Kim D."/>
            <person name="Kim S."/>
            <person name="Ryu S."/>
            <person name="Song J.Y."/>
            <person name="Lee S.K."/>
        </authorList>
    </citation>
    <scope>NUCLEOTIDE SEQUENCE [LARGE SCALE GENOMIC DNA]</scope>
    <source>
        <tissue evidence="2">Muscle</tissue>
    </source>
</reference>
<dbReference type="AlphaFoldDB" id="A0A4Z2EBY8"/>
<evidence type="ECO:0000313" key="3">
    <source>
        <dbReference type="Proteomes" id="UP000314294"/>
    </source>
</evidence>
<organism evidence="2 3">
    <name type="scientific">Liparis tanakae</name>
    <name type="common">Tanaka's snailfish</name>
    <dbReference type="NCBI Taxonomy" id="230148"/>
    <lineage>
        <taxon>Eukaryota</taxon>
        <taxon>Metazoa</taxon>
        <taxon>Chordata</taxon>
        <taxon>Craniata</taxon>
        <taxon>Vertebrata</taxon>
        <taxon>Euteleostomi</taxon>
        <taxon>Actinopterygii</taxon>
        <taxon>Neopterygii</taxon>
        <taxon>Teleostei</taxon>
        <taxon>Neoteleostei</taxon>
        <taxon>Acanthomorphata</taxon>
        <taxon>Eupercaria</taxon>
        <taxon>Perciformes</taxon>
        <taxon>Cottioidei</taxon>
        <taxon>Cottales</taxon>
        <taxon>Liparidae</taxon>
        <taxon>Liparis</taxon>
    </lineage>
</organism>
<name>A0A4Z2EBY8_9TELE</name>
<feature type="region of interest" description="Disordered" evidence="1">
    <location>
        <begin position="33"/>
        <end position="67"/>
    </location>
</feature>
<keyword evidence="3" id="KW-1185">Reference proteome</keyword>
<protein>
    <submittedName>
        <fullName evidence="2">Uncharacterized protein</fullName>
    </submittedName>
</protein>
<gene>
    <name evidence="2" type="ORF">EYF80_064046</name>
</gene>
<proteinExistence type="predicted"/>
<accession>A0A4Z2EBY8</accession>
<dbReference type="EMBL" id="SRLO01011576">
    <property type="protein sequence ID" value="TNN25822.1"/>
    <property type="molecule type" value="Genomic_DNA"/>
</dbReference>
<comment type="caution">
    <text evidence="2">The sequence shown here is derived from an EMBL/GenBank/DDBJ whole genome shotgun (WGS) entry which is preliminary data.</text>
</comment>
<evidence type="ECO:0000256" key="1">
    <source>
        <dbReference type="SAM" id="MobiDB-lite"/>
    </source>
</evidence>
<dbReference type="Proteomes" id="UP000314294">
    <property type="component" value="Unassembled WGS sequence"/>
</dbReference>
<sequence length="67" mass="7361">MSGPGRAWVLGSRNPACRVLKLKETDSVFAARGTRYGQDQNHGAKNKTTDTETRDVGGTARRLNQEE</sequence>